<reference evidence="11" key="1">
    <citation type="submission" date="2015-11" db="EMBL/GenBank/DDBJ databases">
        <authorList>
            <person name="Blom J."/>
        </authorList>
    </citation>
    <scope>NUCLEOTIDE SEQUENCE [LARGE SCALE GENOMIC DNA]</scope>
</reference>
<evidence type="ECO:0000256" key="2">
    <source>
        <dbReference type="ARBA" id="ARBA00022630"/>
    </source>
</evidence>
<keyword evidence="11" id="KW-1185">Reference proteome</keyword>
<dbReference type="InterPro" id="IPR016156">
    <property type="entry name" value="FAD/NAD-linked_Rdtase_dimer_sf"/>
</dbReference>
<evidence type="ECO:0000256" key="1">
    <source>
        <dbReference type="ARBA" id="ARBA00001974"/>
    </source>
</evidence>
<dbReference type="PROSITE" id="PS51296">
    <property type="entry name" value="RIESKE"/>
    <property type="match status" value="1"/>
</dbReference>
<evidence type="ECO:0000256" key="8">
    <source>
        <dbReference type="ARBA" id="ARBA00023014"/>
    </source>
</evidence>
<dbReference type="KEGG" id="ege:EM595_0916"/>
<dbReference type="Proteomes" id="UP000059419">
    <property type="component" value="Chromosome 1"/>
</dbReference>
<keyword evidence="4" id="KW-0479">Metal-binding</keyword>
<dbReference type="GO" id="GO:0051537">
    <property type="term" value="F:2 iron, 2 sulfur cluster binding"/>
    <property type="evidence" value="ECO:0007669"/>
    <property type="project" value="UniProtKB-KW"/>
</dbReference>
<comment type="cofactor">
    <cofactor evidence="1">
        <name>FAD</name>
        <dbReference type="ChEBI" id="CHEBI:57692"/>
    </cofactor>
</comment>
<dbReference type="SUPFAM" id="SSF55424">
    <property type="entry name" value="FAD/NAD-linked reductases, dimerisation (C-terminal) domain"/>
    <property type="match status" value="1"/>
</dbReference>
<evidence type="ECO:0000256" key="4">
    <source>
        <dbReference type="ARBA" id="ARBA00022723"/>
    </source>
</evidence>
<sequence length="529" mass="58329">MAALPPPTVSLTFKHRNNAVNYQSTIALEDLPQREPTRIAIGETDVLLIRYGEQVQAFQATCPHAGAPLEEGAICDDKLICPWHKAVFDITAGTLHEPLALSDLQQYPVRVEQGMILVSPQALARADAVESDVDTPMMVILGTGAAGSAAAWTLRHEGYQGNIVLVERERQAPYDRTALTKFVPSGKMAIDEVPVILDDDFMQQVERINADVERIDSKAQQLHFADGSSLHYDKLLIATGGTPQRPDVPGNTLENVHVLRSIEQADSLLKQVDAHHKLTIIGNSFIGMELASALRSRKVEVQVIAPQPLPFEKQFGKEVATHFRRLHEKNGVSFIEGEIEQLEGEGKVSGVRLTDGQLIATQVVLFATGVVPATQFIHDLPLEEDGSLRTDGYLSAAPNLWVAGDIATYPVPGGHQRIEHYRVAQQQGRVAALNMLNHDELFDRVPFFWTAHYGTRYEYLGHASEWDEYRLIGSLEEQVFIALYGQKGQLVAATSCGLYTLTAELLYKMQKPMSMTDAVKMAARARLGA</sequence>
<keyword evidence="2" id="KW-0285">Flavoprotein</keyword>
<dbReference type="PRINTS" id="PR00368">
    <property type="entry name" value="FADPNR"/>
</dbReference>
<dbReference type="Pfam" id="PF00355">
    <property type="entry name" value="Rieske"/>
    <property type="match status" value="1"/>
</dbReference>
<dbReference type="PATRIC" id="fig|1619313.3.peg.956"/>
<dbReference type="InterPro" id="IPR050446">
    <property type="entry name" value="FAD-oxidoreductase/Apoptosis"/>
</dbReference>
<accession>A0A0U5L1U3</accession>
<dbReference type="PRINTS" id="PR00411">
    <property type="entry name" value="PNDRDTASEI"/>
</dbReference>
<evidence type="ECO:0000256" key="5">
    <source>
        <dbReference type="ARBA" id="ARBA00022827"/>
    </source>
</evidence>
<dbReference type="PANTHER" id="PTHR43557:SF2">
    <property type="entry name" value="RIESKE DOMAIN-CONTAINING PROTEIN-RELATED"/>
    <property type="match status" value="1"/>
</dbReference>
<dbReference type="GO" id="GO:0016651">
    <property type="term" value="F:oxidoreductase activity, acting on NAD(P)H"/>
    <property type="evidence" value="ECO:0007669"/>
    <property type="project" value="TreeGrafter"/>
</dbReference>
<keyword evidence="7" id="KW-0408">Iron</keyword>
<evidence type="ECO:0000256" key="6">
    <source>
        <dbReference type="ARBA" id="ARBA00023002"/>
    </source>
</evidence>
<dbReference type="Pfam" id="PF07992">
    <property type="entry name" value="Pyr_redox_2"/>
    <property type="match status" value="1"/>
</dbReference>
<dbReference type="GO" id="GO:0046872">
    <property type="term" value="F:metal ion binding"/>
    <property type="evidence" value="ECO:0007669"/>
    <property type="project" value="UniProtKB-KW"/>
</dbReference>
<dbReference type="InterPro" id="IPR023753">
    <property type="entry name" value="FAD/NAD-binding_dom"/>
</dbReference>
<keyword evidence="6" id="KW-0560">Oxidoreductase</keyword>
<dbReference type="STRING" id="1619313.EM595_0916"/>
<dbReference type="InterPro" id="IPR036922">
    <property type="entry name" value="Rieske_2Fe-2S_sf"/>
</dbReference>
<feature type="domain" description="Rieske" evidence="9">
    <location>
        <begin position="23"/>
        <end position="118"/>
    </location>
</feature>
<dbReference type="PANTHER" id="PTHR43557">
    <property type="entry name" value="APOPTOSIS-INDUCING FACTOR 1"/>
    <property type="match status" value="1"/>
</dbReference>
<dbReference type="Gene3D" id="2.102.10.10">
    <property type="entry name" value="Rieske [2Fe-2S] iron-sulphur domain"/>
    <property type="match status" value="1"/>
</dbReference>
<evidence type="ECO:0000256" key="7">
    <source>
        <dbReference type="ARBA" id="ARBA00023004"/>
    </source>
</evidence>
<keyword evidence="3" id="KW-0001">2Fe-2S</keyword>
<dbReference type="GO" id="GO:0005737">
    <property type="term" value="C:cytoplasm"/>
    <property type="evidence" value="ECO:0007669"/>
    <property type="project" value="TreeGrafter"/>
</dbReference>
<dbReference type="InterPro" id="IPR017941">
    <property type="entry name" value="Rieske_2Fe-2S"/>
</dbReference>
<evidence type="ECO:0000259" key="9">
    <source>
        <dbReference type="PROSITE" id="PS51296"/>
    </source>
</evidence>
<proteinExistence type="predicted"/>
<organism evidence="10 11">
    <name type="scientific">Duffyella gerundensis</name>
    <dbReference type="NCBI Taxonomy" id="1619313"/>
    <lineage>
        <taxon>Bacteria</taxon>
        <taxon>Pseudomonadati</taxon>
        <taxon>Pseudomonadota</taxon>
        <taxon>Gammaproteobacteria</taxon>
        <taxon>Enterobacterales</taxon>
        <taxon>Erwiniaceae</taxon>
        <taxon>Duffyella</taxon>
    </lineage>
</organism>
<dbReference type="AlphaFoldDB" id="A0A0U5L1U3"/>
<dbReference type="InterPro" id="IPR036188">
    <property type="entry name" value="FAD/NAD-bd_sf"/>
</dbReference>
<protein>
    <recommendedName>
        <fullName evidence="9">Rieske domain-containing protein</fullName>
    </recommendedName>
</protein>
<gene>
    <name evidence="10" type="ORF">EM595_0916</name>
</gene>
<keyword evidence="5" id="KW-0274">FAD</keyword>
<dbReference type="SUPFAM" id="SSF50022">
    <property type="entry name" value="ISP domain"/>
    <property type="match status" value="1"/>
</dbReference>
<dbReference type="EMBL" id="LN907827">
    <property type="protein sequence ID" value="CUU23152.1"/>
    <property type="molecule type" value="Genomic_DNA"/>
</dbReference>
<dbReference type="SUPFAM" id="SSF51905">
    <property type="entry name" value="FAD/NAD(P)-binding domain"/>
    <property type="match status" value="1"/>
</dbReference>
<name>A0A0U5L1U3_9GAMM</name>
<evidence type="ECO:0000313" key="10">
    <source>
        <dbReference type="EMBL" id="CUU23152.1"/>
    </source>
</evidence>
<keyword evidence="8" id="KW-0411">Iron-sulfur</keyword>
<dbReference type="Gene3D" id="3.50.50.60">
    <property type="entry name" value="FAD/NAD(P)-binding domain"/>
    <property type="match status" value="2"/>
</dbReference>
<evidence type="ECO:0000313" key="11">
    <source>
        <dbReference type="Proteomes" id="UP000059419"/>
    </source>
</evidence>
<dbReference type="Gene3D" id="3.30.390.30">
    <property type="match status" value="1"/>
</dbReference>
<evidence type="ECO:0000256" key="3">
    <source>
        <dbReference type="ARBA" id="ARBA00022714"/>
    </source>
</evidence>